<feature type="binding site" evidence="5">
    <location>
        <begin position="236"/>
        <end position="243"/>
    </location>
    <ligand>
        <name>ATP</name>
        <dbReference type="ChEBI" id="CHEBI:30616"/>
    </ligand>
</feature>
<feature type="compositionally biased region" description="Basic and acidic residues" evidence="6">
    <location>
        <begin position="76"/>
        <end position="87"/>
    </location>
</feature>
<keyword evidence="9" id="KW-1185">Reference proteome</keyword>
<evidence type="ECO:0000256" key="1">
    <source>
        <dbReference type="ARBA" id="ARBA00022741"/>
    </source>
</evidence>
<dbReference type="SUPFAM" id="SSF52540">
    <property type="entry name" value="P-loop containing nucleoside triphosphate hydrolases"/>
    <property type="match status" value="1"/>
</dbReference>
<dbReference type="InterPro" id="IPR048228">
    <property type="entry name" value="HelD_bacillota"/>
</dbReference>
<keyword evidence="4 5" id="KW-0067">ATP-binding</keyword>
<dbReference type="InterPro" id="IPR027785">
    <property type="entry name" value="UvrD-like_helicase_C"/>
</dbReference>
<evidence type="ECO:0000256" key="6">
    <source>
        <dbReference type="SAM" id="MobiDB-lite"/>
    </source>
</evidence>
<dbReference type="GO" id="GO:0005524">
    <property type="term" value="F:ATP binding"/>
    <property type="evidence" value="ECO:0007669"/>
    <property type="project" value="UniProtKB-UniRule"/>
</dbReference>
<name>A0A1A5YBU2_9BACL</name>
<evidence type="ECO:0000259" key="7">
    <source>
        <dbReference type="PROSITE" id="PS51198"/>
    </source>
</evidence>
<accession>A0A1A5YBU2</accession>
<keyword evidence="2 5" id="KW-0378">Hydrolase</keyword>
<gene>
    <name evidence="8" type="ORF">A7K91_23485</name>
</gene>
<evidence type="ECO:0000256" key="4">
    <source>
        <dbReference type="ARBA" id="ARBA00022840"/>
    </source>
</evidence>
<dbReference type="InterPro" id="IPR027417">
    <property type="entry name" value="P-loop_NTPase"/>
</dbReference>
<dbReference type="Proteomes" id="UP000092024">
    <property type="component" value="Unassembled WGS sequence"/>
</dbReference>
<comment type="caution">
    <text evidence="8">The sequence shown here is derived from an EMBL/GenBank/DDBJ whole genome shotgun (WGS) entry which is preliminary data.</text>
</comment>
<evidence type="ECO:0000313" key="9">
    <source>
        <dbReference type="Proteomes" id="UP000092024"/>
    </source>
</evidence>
<dbReference type="NCBIfam" id="NF041464">
    <property type="entry name" value="HelD_BACSU"/>
    <property type="match status" value="1"/>
</dbReference>
<feature type="region of interest" description="Disordered" evidence="6">
    <location>
        <begin position="60"/>
        <end position="87"/>
    </location>
</feature>
<dbReference type="GO" id="GO:0003677">
    <property type="term" value="F:DNA binding"/>
    <property type="evidence" value="ECO:0007669"/>
    <property type="project" value="InterPro"/>
</dbReference>
<dbReference type="GO" id="GO:0005829">
    <property type="term" value="C:cytosol"/>
    <property type="evidence" value="ECO:0007669"/>
    <property type="project" value="TreeGrafter"/>
</dbReference>
<keyword evidence="1 5" id="KW-0547">Nucleotide-binding</keyword>
<evidence type="ECO:0000313" key="8">
    <source>
        <dbReference type="EMBL" id="OBR63071.1"/>
    </source>
</evidence>
<protein>
    <submittedName>
        <fullName evidence="8">Helicase</fullName>
    </submittedName>
</protein>
<dbReference type="AlphaFoldDB" id="A0A1A5YBU2"/>
<evidence type="ECO:0000256" key="3">
    <source>
        <dbReference type="ARBA" id="ARBA00022806"/>
    </source>
</evidence>
<sequence length="779" mass="88183">MYTTNNDGLQEEQERVNGLVGLIGNRIEQLSAKTSGIRGEIVDIRRNFWDDVTVNFEDSSESAETHASLKQQAELLSERERSHRHTERELKTLVKLEQNPYFGRIDIVEEGAKDAKPDAIYLGVGSLLDDSGEEYLIYDWRAPVSSLYYDYGPGRVSYQTPAGEIRGEMTLKRQYMIRNGKIKSMFDTGMTIGDELLQEVLGKGSDAAMKSIVATIQSEQNAIIRNEKAKLLVVQGAAGSGKTSAALQRVAYLLYRYRGQLSAEQIVLFSPNPMFNSYVSSVLPELGEQNMTQTTYQQYLEHRLGEQFQLEDPFVGLEEMLNAPQDADLDIRRAGILYKSGKSFMDEIDRYVQQLGVSGLSFRDIRFRGKTIIAAKAISRQFYSLEPGMTIPIRLQKLSVWLLKELSRISKEEQSKEWVDEAIELLDTHSYGSAYEELSEKGKFSGGSFDDYQSERQFLAAQVVQKRFKKLRRGVKLLKFVDMPDIYKALFQKGAVPHAAPGAPEANASYPPEWPQICSRSLEKLNAGLMSYEDATPYLYLKEKLEGFHTNTMVKHLFIDEAQDYSPFQFHYLKRIFPRSSMTVLGDFNQSIFVHGTGEKSGDATSGLFPQDECEKIILKRSYRSTKQIVDFTRKMVPDGEEIIPFNRTGPEPAVQYVEADRHAEQLSVRLQAWRSEGYESLAVICKTARESAELHKALLALLPDIRLIQKETSTFVKGMVVIPAYLAKGVEFDAVVIANAGSEVYSRESERRLFYTACTRAMHELHLFLTGKPTPFLS</sequence>
<dbReference type="GO" id="GO:0016787">
    <property type="term" value="F:hydrolase activity"/>
    <property type="evidence" value="ECO:0007669"/>
    <property type="project" value="UniProtKB-UniRule"/>
</dbReference>
<dbReference type="OrthoDB" id="9787585at2"/>
<evidence type="ECO:0000256" key="5">
    <source>
        <dbReference type="PROSITE-ProRule" id="PRU00560"/>
    </source>
</evidence>
<dbReference type="RefSeq" id="WP_068686649.1">
    <property type="nucleotide sequence ID" value="NZ_LYPA01000075.1"/>
</dbReference>
<reference evidence="8 9" key="1">
    <citation type="submission" date="2016-05" db="EMBL/GenBank/DDBJ databases">
        <title>Paenibacillus oryzae. sp. nov., isolated from the rice root.</title>
        <authorList>
            <person name="Zhang J."/>
            <person name="Zhang X."/>
        </authorList>
    </citation>
    <scope>NUCLEOTIDE SEQUENCE [LARGE SCALE GENOMIC DNA]</scope>
    <source>
        <strain evidence="8 9">1DrF-4</strain>
    </source>
</reference>
<dbReference type="Pfam" id="PF13538">
    <property type="entry name" value="UvrD_C_2"/>
    <property type="match status" value="1"/>
</dbReference>
<dbReference type="PANTHER" id="PTHR11070:SF17">
    <property type="entry name" value="DNA HELICASE IV"/>
    <property type="match status" value="1"/>
</dbReference>
<keyword evidence="3 5" id="KW-0347">Helicase</keyword>
<dbReference type="GO" id="GO:0043138">
    <property type="term" value="F:3'-5' DNA helicase activity"/>
    <property type="evidence" value="ECO:0007669"/>
    <property type="project" value="TreeGrafter"/>
</dbReference>
<dbReference type="EMBL" id="LYPA01000075">
    <property type="protein sequence ID" value="OBR63071.1"/>
    <property type="molecule type" value="Genomic_DNA"/>
</dbReference>
<dbReference type="GO" id="GO:0000725">
    <property type="term" value="P:recombinational repair"/>
    <property type="evidence" value="ECO:0007669"/>
    <property type="project" value="TreeGrafter"/>
</dbReference>
<dbReference type="Gene3D" id="3.40.50.300">
    <property type="entry name" value="P-loop containing nucleotide triphosphate hydrolases"/>
    <property type="match status" value="3"/>
</dbReference>
<feature type="domain" description="UvrD-like helicase ATP-binding" evidence="7">
    <location>
        <begin position="215"/>
        <end position="626"/>
    </location>
</feature>
<dbReference type="InterPro" id="IPR014016">
    <property type="entry name" value="UvrD-like_ATP-bd"/>
</dbReference>
<organism evidence="8 9">
    <name type="scientific">Paenibacillus oryzae</name>
    <dbReference type="NCBI Taxonomy" id="1844972"/>
    <lineage>
        <taxon>Bacteria</taxon>
        <taxon>Bacillati</taxon>
        <taxon>Bacillota</taxon>
        <taxon>Bacilli</taxon>
        <taxon>Bacillales</taxon>
        <taxon>Paenibacillaceae</taxon>
        <taxon>Paenibacillus</taxon>
    </lineage>
</organism>
<dbReference type="PROSITE" id="PS51198">
    <property type="entry name" value="UVRD_HELICASE_ATP_BIND"/>
    <property type="match status" value="1"/>
</dbReference>
<dbReference type="InterPro" id="IPR000212">
    <property type="entry name" value="DNA_helicase_UvrD/REP"/>
</dbReference>
<evidence type="ECO:0000256" key="2">
    <source>
        <dbReference type="ARBA" id="ARBA00022801"/>
    </source>
</evidence>
<proteinExistence type="predicted"/>
<dbReference type="STRING" id="1844972.A7K91_23485"/>
<dbReference type="Pfam" id="PF00580">
    <property type="entry name" value="UvrD-helicase"/>
    <property type="match status" value="1"/>
</dbReference>
<dbReference type="PANTHER" id="PTHR11070">
    <property type="entry name" value="UVRD / RECB / PCRA DNA HELICASE FAMILY MEMBER"/>
    <property type="match status" value="1"/>
</dbReference>